<name>A0A846RXT2_9MICO</name>
<dbReference type="AlphaFoldDB" id="A0A846RXT2"/>
<dbReference type="Proteomes" id="UP000576792">
    <property type="component" value="Unassembled WGS sequence"/>
</dbReference>
<proteinExistence type="predicted"/>
<reference evidence="1 2" key="1">
    <citation type="submission" date="2020-03" db="EMBL/GenBank/DDBJ databases">
        <title>Sequencing the genomes of 1000 actinobacteria strains.</title>
        <authorList>
            <person name="Klenk H.-P."/>
        </authorList>
    </citation>
    <scope>NUCLEOTIDE SEQUENCE [LARGE SCALE GENOMIC DNA]</scope>
    <source>
        <strain evidence="1 2">DSM 18964</strain>
    </source>
</reference>
<gene>
    <name evidence="1" type="ORF">BKA07_001791</name>
</gene>
<evidence type="ECO:0000313" key="2">
    <source>
        <dbReference type="Proteomes" id="UP000576792"/>
    </source>
</evidence>
<comment type="caution">
    <text evidence="1">The sequence shown here is derived from an EMBL/GenBank/DDBJ whole genome shotgun (WGS) entry which is preliminary data.</text>
</comment>
<dbReference type="EMBL" id="JAATJN010000001">
    <property type="protein sequence ID" value="NJC56756.1"/>
    <property type="molecule type" value="Genomic_DNA"/>
</dbReference>
<keyword evidence="2" id="KW-1185">Reference proteome</keyword>
<sequence length="30" mass="3467">MRVQAYVLLRERDVHAITDPAEQSTSVMHL</sequence>
<organism evidence="1 2">
    <name type="scientific">Brevibacterium marinum</name>
    <dbReference type="NCBI Taxonomy" id="418643"/>
    <lineage>
        <taxon>Bacteria</taxon>
        <taxon>Bacillati</taxon>
        <taxon>Actinomycetota</taxon>
        <taxon>Actinomycetes</taxon>
        <taxon>Micrococcales</taxon>
        <taxon>Brevibacteriaceae</taxon>
        <taxon>Brevibacterium</taxon>
    </lineage>
</organism>
<accession>A0A846RXT2</accession>
<evidence type="ECO:0000313" key="1">
    <source>
        <dbReference type="EMBL" id="NJC56756.1"/>
    </source>
</evidence>
<protein>
    <submittedName>
        <fullName evidence="1">Uncharacterized protein</fullName>
    </submittedName>
</protein>